<keyword evidence="5 8" id="KW-0663">Pyridoxal phosphate</keyword>
<dbReference type="InterPro" id="IPR005786">
    <property type="entry name" value="B_amino_transII"/>
</dbReference>
<dbReference type="InterPro" id="IPR001544">
    <property type="entry name" value="Aminotrans_IV"/>
</dbReference>
<evidence type="ECO:0000256" key="7">
    <source>
        <dbReference type="RuleBase" id="RU004106"/>
    </source>
</evidence>
<dbReference type="NCBIfam" id="NF009897">
    <property type="entry name" value="PRK13357.1"/>
    <property type="match status" value="1"/>
</dbReference>
<dbReference type="CDD" id="cd01557">
    <property type="entry name" value="BCAT_beta_family"/>
    <property type="match status" value="1"/>
</dbReference>
<name>A0AAW1MKD4_SAPOF</name>
<dbReference type="GO" id="GO:0009082">
    <property type="term" value="P:branched-chain amino acid biosynthetic process"/>
    <property type="evidence" value="ECO:0007669"/>
    <property type="project" value="UniProtKB-KW"/>
</dbReference>
<dbReference type="PROSITE" id="PS00770">
    <property type="entry name" value="AA_TRANSFER_CLASS_4"/>
    <property type="match status" value="1"/>
</dbReference>
<evidence type="ECO:0000256" key="5">
    <source>
        <dbReference type="ARBA" id="ARBA00022898"/>
    </source>
</evidence>
<keyword evidence="11" id="KW-1185">Reference proteome</keyword>
<dbReference type="GO" id="GO:0004084">
    <property type="term" value="F:branched-chain-amino-acid transaminase activity"/>
    <property type="evidence" value="ECO:0007669"/>
    <property type="project" value="UniProtKB-EC"/>
</dbReference>
<comment type="catalytic activity">
    <reaction evidence="9">
        <text>L-valine + 2-oxoglutarate = 3-methyl-2-oxobutanoate + L-glutamate</text>
        <dbReference type="Rhea" id="RHEA:24813"/>
        <dbReference type="ChEBI" id="CHEBI:11851"/>
        <dbReference type="ChEBI" id="CHEBI:16810"/>
        <dbReference type="ChEBI" id="CHEBI:29985"/>
        <dbReference type="ChEBI" id="CHEBI:57762"/>
        <dbReference type="EC" id="2.6.1.42"/>
    </reaction>
</comment>
<dbReference type="InterPro" id="IPR043132">
    <property type="entry name" value="BCAT-like_C"/>
</dbReference>
<dbReference type="InterPro" id="IPR043131">
    <property type="entry name" value="BCAT-like_N"/>
</dbReference>
<evidence type="ECO:0000256" key="2">
    <source>
        <dbReference type="ARBA" id="ARBA00009320"/>
    </source>
</evidence>
<dbReference type="PANTHER" id="PTHR42825:SF29">
    <property type="entry name" value="BRANCHED-CHAIN-AMINO-ACID AMINOTRANSFERASE"/>
    <property type="match status" value="1"/>
</dbReference>
<proteinExistence type="inferred from homology"/>
<comment type="cofactor">
    <cofactor evidence="1 8">
        <name>pyridoxal 5'-phosphate</name>
        <dbReference type="ChEBI" id="CHEBI:597326"/>
    </cofactor>
</comment>
<dbReference type="InterPro" id="IPR036038">
    <property type="entry name" value="Aminotransferase-like"/>
</dbReference>
<keyword evidence="9" id="KW-0028">Amino-acid biosynthesis</keyword>
<dbReference type="AlphaFoldDB" id="A0AAW1MKD4"/>
<dbReference type="InterPro" id="IPR033939">
    <property type="entry name" value="BCAT_family"/>
</dbReference>
<dbReference type="InterPro" id="IPR018300">
    <property type="entry name" value="Aminotrans_IV_CS"/>
</dbReference>
<protein>
    <recommendedName>
        <fullName evidence="9">Branched-chain-amino-acid aminotransferase</fullName>
        <ecNumber evidence="9">2.6.1.42</ecNumber>
    </recommendedName>
</protein>
<gene>
    <name evidence="10" type="ORF">RND81_02G034700</name>
</gene>
<dbReference type="Pfam" id="PF01063">
    <property type="entry name" value="Aminotran_4"/>
    <property type="match status" value="1"/>
</dbReference>
<evidence type="ECO:0000313" key="11">
    <source>
        <dbReference type="Proteomes" id="UP001443914"/>
    </source>
</evidence>
<dbReference type="PIRSF" id="PIRSF006468">
    <property type="entry name" value="BCAT1"/>
    <property type="match status" value="1"/>
</dbReference>
<evidence type="ECO:0000256" key="8">
    <source>
        <dbReference type="RuleBase" id="RU004516"/>
    </source>
</evidence>
<dbReference type="EC" id="2.6.1.42" evidence="9"/>
<dbReference type="SUPFAM" id="SSF56752">
    <property type="entry name" value="D-aminoacid aminotransferase-like PLP-dependent enzymes"/>
    <property type="match status" value="1"/>
</dbReference>
<evidence type="ECO:0000256" key="6">
    <source>
        <dbReference type="PIRSR" id="PIRSR006468-1"/>
    </source>
</evidence>
<dbReference type="FunFam" id="3.20.10.10:FF:000003">
    <property type="entry name" value="Branched-chain-amino-acid aminotransferase"/>
    <property type="match status" value="1"/>
</dbReference>
<evidence type="ECO:0000256" key="4">
    <source>
        <dbReference type="ARBA" id="ARBA00022679"/>
    </source>
</evidence>
<sequence>MVPKIDWNNVGFDIKRTDYMYMMKCTNDHEFRQGQIKPYANIELDPAAGVLNYGQGLLEGMKAYRREDGKIVLFRPDQNALRLKVGAERMCMPCPSLLEYNSTCECPTLIPPAGKGSLYLRPLILGTGPILGLTQAPEYTFLIYTTPVGNFLKEGVNSYFNLYIEEEYDRASRGGTGGIKSITNYGPALRPLMKARGNGFSEVLYLDSVSRKYVEEVSSCNIFVVKDNVISTPPTNGTVLPGVTRKSIIEIARDHGYQVEERLIEVKELLEADEAFCTGTAVVVVPVSSITYQDKRVEFQKDIDSVSKKLLATYVAIINGHTEDEKGWISVIN</sequence>
<evidence type="ECO:0000256" key="1">
    <source>
        <dbReference type="ARBA" id="ARBA00001933"/>
    </source>
</evidence>
<dbReference type="PANTHER" id="PTHR42825">
    <property type="entry name" value="AMINO ACID AMINOTRANSFERASE"/>
    <property type="match status" value="1"/>
</dbReference>
<comment type="caution">
    <text evidence="10">The sequence shown here is derived from an EMBL/GenBank/DDBJ whole genome shotgun (WGS) entry which is preliminary data.</text>
</comment>
<evidence type="ECO:0000256" key="3">
    <source>
        <dbReference type="ARBA" id="ARBA00022576"/>
    </source>
</evidence>
<dbReference type="Gene3D" id="3.30.470.10">
    <property type="match status" value="1"/>
</dbReference>
<organism evidence="10 11">
    <name type="scientific">Saponaria officinalis</name>
    <name type="common">Common soapwort</name>
    <name type="synonym">Lychnis saponaria</name>
    <dbReference type="NCBI Taxonomy" id="3572"/>
    <lineage>
        <taxon>Eukaryota</taxon>
        <taxon>Viridiplantae</taxon>
        <taxon>Streptophyta</taxon>
        <taxon>Embryophyta</taxon>
        <taxon>Tracheophyta</taxon>
        <taxon>Spermatophyta</taxon>
        <taxon>Magnoliopsida</taxon>
        <taxon>eudicotyledons</taxon>
        <taxon>Gunneridae</taxon>
        <taxon>Pentapetalae</taxon>
        <taxon>Caryophyllales</taxon>
        <taxon>Caryophyllaceae</taxon>
        <taxon>Caryophylleae</taxon>
        <taxon>Saponaria</taxon>
    </lineage>
</organism>
<dbReference type="GO" id="GO:0008652">
    <property type="term" value="P:amino acid biosynthetic process"/>
    <property type="evidence" value="ECO:0007669"/>
    <property type="project" value="UniProtKB-KW"/>
</dbReference>
<comment type="catalytic activity">
    <reaction evidence="9">
        <text>L-leucine + 2-oxoglutarate = 4-methyl-2-oxopentanoate + L-glutamate</text>
        <dbReference type="Rhea" id="RHEA:18321"/>
        <dbReference type="ChEBI" id="CHEBI:16810"/>
        <dbReference type="ChEBI" id="CHEBI:17865"/>
        <dbReference type="ChEBI" id="CHEBI:29985"/>
        <dbReference type="ChEBI" id="CHEBI:57427"/>
        <dbReference type="EC" id="2.6.1.42"/>
    </reaction>
</comment>
<keyword evidence="4 9" id="KW-0808">Transferase</keyword>
<feature type="modified residue" description="N6-(pyridoxal phosphate)lysine" evidence="6">
    <location>
        <position position="180"/>
    </location>
</feature>
<comment type="catalytic activity">
    <reaction evidence="9">
        <text>L-isoleucine + 2-oxoglutarate = (S)-3-methyl-2-oxopentanoate + L-glutamate</text>
        <dbReference type="Rhea" id="RHEA:24801"/>
        <dbReference type="ChEBI" id="CHEBI:16810"/>
        <dbReference type="ChEBI" id="CHEBI:29985"/>
        <dbReference type="ChEBI" id="CHEBI:35146"/>
        <dbReference type="ChEBI" id="CHEBI:58045"/>
        <dbReference type="EC" id="2.6.1.42"/>
    </reaction>
</comment>
<reference evidence="10" key="1">
    <citation type="submission" date="2024-03" db="EMBL/GenBank/DDBJ databases">
        <title>WGS assembly of Saponaria officinalis var. Norfolk2.</title>
        <authorList>
            <person name="Jenkins J."/>
            <person name="Shu S."/>
            <person name="Grimwood J."/>
            <person name="Barry K."/>
            <person name="Goodstein D."/>
            <person name="Schmutz J."/>
            <person name="Leebens-Mack J."/>
            <person name="Osbourn A."/>
        </authorList>
    </citation>
    <scope>NUCLEOTIDE SEQUENCE [LARGE SCALE GENOMIC DNA]</scope>
    <source>
        <strain evidence="10">JIC</strain>
    </source>
</reference>
<evidence type="ECO:0000256" key="9">
    <source>
        <dbReference type="RuleBase" id="RU004517"/>
    </source>
</evidence>
<evidence type="ECO:0000313" key="10">
    <source>
        <dbReference type="EMBL" id="KAK9748085.1"/>
    </source>
</evidence>
<dbReference type="NCBIfam" id="TIGR01123">
    <property type="entry name" value="ilvE_II"/>
    <property type="match status" value="1"/>
</dbReference>
<dbReference type="Gene3D" id="3.20.10.10">
    <property type="entry name" value="D-amino Acid Aminotransferase, subunit A, domain 2"/>
    <property type="match status" value="1"/>
</dbReference>
<dbReference type="Proteomes" id="UP001443914">
    <property type="component" value="Unassembled WGS sequence"/>
</dbReference>
<keyword evidence="3 9" id="KW-0032">Aminotransferase</keyword>
<dbReference type="EMBL" id="JBDFQZ010000002">
    <property type="protein sequence ID" value="KAK9748085.1"/>
    <property type="molecule type" value="Genomic_DNA"/>
</dbReference>
<accession>A0AAW1MKD4</accession>
<keyword evidence="9" id="KW-0100">Branched-chain amino acid biosynthesis</keyword>
<comment type="similarity">
    <text evidence="2 7">Belongs to the class-IV pyridoxal-phosphate-dependent aminotransferase family.</text>
</comment>